<evidence type="ECO:0000256" key="1">
    <source>
        <dbReference type="ARBA" id="ARBA00004123"/>
    </source>
</evidence>
<dbReference type="GO" id="GO:0003677">
    <property type="term" value="F:DNA binding"/>
    <property type="evidence" value="ECO:0007669"/>
    <property type="project" value="UniProtKB-KW"/>
</dbReference>
<name>A0AAV0DGV3_9ASTE</name>
<protein>
    <recommendedName>
        <fullName evidence="6">TF-B3 domain-containing protein</fullName>
    </recommendedName>
</protein>
<keyword evidence="9" id="KW-1185">Reference proteome</keyword>
<evidence type="ECO:0000256" key="5">
    <source>
        <dbReference type="ARBA" id="ARBA00023242"/>
    </source>
</evidence>
<dbReference type="AlphaFoldDB" id="A0AAV0DGV3"/>
<sequence>MVVSKIKYEELRRQRMEENQRRLEELCLPLLSQALKTVYSPKPSNIKKAKPRVTRTELVRVRRSLRVAKTEAPVYKEVTYHEQVQPRRAACPRRDITNRVYASDERRAAAIEKAEKLEASLEAKYPRFVRPMLPSHVSGGFWLGLPANFCRRNLPAKDGTMTLVDESGEVWPTVYLSRKTGLSGGWKKFAVDHDLADGDALIFQLIQHAIFKVYIIRVNNSADGDVTESSKDSSV</sequence>
<dbReference type="EMBL" id="CAMAPF010000108">
    <property type="protein sequence ID" value="CAH9100458.1"/>
    <property type="molecule type" value="Genomic_DNA"/>
</dbReference>
<dbReference type="Proteomes" id="UP001152523">
    <property type="component" value="Unassembled WGS sequence"/>
</dbReference>
<evidence type="ECO:0000256" key="4">
    <source>
        <dbReference type="ARBA" id="ARBA00023163"/>
    </source>
</evidence>
<dbReference type="Gene3D" id="2.40.330.10">
    <property type="entry name" value="DNA-binding pseudobarrel domain"/>
    <property type="match status" value="1"/>
</dbReference>
<dbReference type="PANTHER" id="PTHR31391">
    <property type="entry name" value="B3 DOMAIN-CONTAINING PROTEIN OS11G0197600-RELATED"/>
    <property type="match status" value="1"/>
</dbReference>
<keyword evidence="2" id="KW-0805">Transcription regulation</keyword>
<reference evidence="7" key="1">
    <citation type="submission" date="2022-07" db="EMBL/GenBank/DDBJ databases">
        <authorList>
            <person name="Macas J."/>
            <person name="Novak P."/>
            <person name="Neumann P."/>
        </authorList>
    </citation>
    <scope>NUCLEOTIDE SEQUENCE</scope>
</reference>
<organism evidence="7 9">
    <name type="scientific">Cuscuta epithymum</name>
    <dbReference type="NCBI Taxonomy" id="186058"/>
    <lineage>
        <taxon>Eukaryota</taxon>
        <taxon>Viridiplantae</taxon>
        <taxon>Streptophyta</taxon>
        <taxon>Embryophyta</taxon>
        <taxon>Tracheophyta</taxon>
        <taxon>Spermatophyta</taxon>
        <taxon>Magnoliopsida</taxon>
        <taxon>eudicotyledons</taxon>
        <taxon>Gunneridae</taxon>
        <taxon>Pentapetalae</taxon>
        <taxon>asterids</taxon>
        <taxon>lamiids</taxon>
        <taxon>Solanales</taxon>
        <taxon>Convolvulaceae</taxon>
        <taxon>Cuscuteae</taxon>
        <taxon>Cuscuta</taxon>
        <taxon>Cuscuta subgen. Cuscuta</taxon>
    </lineage>
</organism>
<dbReference type="PANTHER" id="PTHR31391:SF116">
    <property type="entry name" value="B3 DOMAIN-CONTAINING PROTEIN OS06G0194400-LIKE"/>
    <property type="match status" value="1"/>
</dbReference>
<dbReference type="InterPro" id="IPR003340">
    <property type="entry name" value="B3_DNA-bd"/>
</dbReference>
<keyword evidence="4" id="KW-0804">Transcription</keyword>
<dbReference type="InterPro" id="IPR015300">
    <property type="entry name" value="DNA-bd_pseudobarrel_sf"/>
</dbReference>
<dbReference type="GO" id="GO:0005634">
    <property type="term" value="C:nucleus"/>
    <property type="evidence" value="ECO:0007669"/>
    <property type="project" value="UniProtKB-SubCell"/>
</dbReference>
<dbReference type="InterPro" id="IPR044837">
    <property type="entry name" value="REM16-like"/>
</dbReference>
<dbReference type="PROSITE" id="PS50863">
    <property type="entry name" value="B3"/>
    <property type="match status" value="1"/>
</dbReference>
<dbReference type="SMART" id="SM01019">
    <property type="entry name" value="B3"/>
    <property type="match status" value="1"/>
</dbReference>
<proteinExistence type="predicted"/>
<evidence type="ECO:0000259" key="6">
    <source>
        <dbReference type="PROSITE" id="PS50863"/>
    </source>
</evidence>
<dbReference type="SUPFAM" id="SSF101936">
    <property type="entry name" value="DNA-binding pseudobarrel domain"/>
    <property type="match status" value="1"/>
</dbReference>
<evidence type="ECO:0000313" key="8">
    <source>
        <dbReference type="EMBL" id="CAH9125400.1"/>
    </source>
</evidence>
<feature type="domain" description="TF-B3" evidence="6">
    <location>
        <begin position="128"/>
        <end position="219"/>
    </location>
</feature>
<keyword evidence="5" id="KW-0539">Nucleus</keyword>
<dbReference type="CDD" id="cd10017">
    <property type="entry name" value="B3_DNA"/>
    <property type="match status" value="1"/>
</dbReference>
<comment type="caution">
    <text evidence="7">The sequence shown here is derived from an EMBL/GenBank/DDBJ whole genome shotgun (WGS) entry which is preliminary data.</text>
</comment>
<keyword evidence="3" id="KW-0238">DNA-binding</keyword>
<dbReference type="Pfam" id="PF02362">
    <property type="entry name" value="B3"/>
    <property type="match status" value="1"/>
</dbReference>
<accession>A0AAV0DGV3</accession>
<gene>
    <name evidence="7" type="ORF">CEPIT_LOCUS15297</name>
    <name evidence="8" type="ORF">CEPIT_LOCUS26735</name>
</gene>
<dbReference type="EMBL" id="CAMAPF010000936">
    <property type="protein sequence ID" value="CAH9125400.1"/>
    <property type="molecule type" value="Genomic_DNA"/>
</dbReference>
<evidence type="ECO:0000256" key="3">
    <source>
        <dbReference type="ARBA" id="ARBA00023125"/>
    </source>
</evidence>
<evidence type="ECO:0000313" key="9">
    <source>
        <dbReference type="Proteomes" id="UP001152523"/>
    </source>
</evidence>
<comment type="subcellular location">
    <subcellularLocation>
        <location evidence="1">Nucleus</location>
    </subcellularLocation>
</comment>
<evidence type="ECO:0000256" key="2">
    <source>
        <dbReference type="ARBA" id="ARBA00023015"/>
    </source>
</evidence>
<evidence type="ECO:0000313" key="7">
    <source>
        <dbReference type="EMBL" id="CAH9100458.1"/>
    </source>
</evidence>